<dbReference type="PROSITE" id="PS51257">
    <property type="entry name" value="PROKAR_LIPOPROTEIN"/>
    <property type="match status" value="1"/>
</dbReference>
<keyword evidence="2" id="KW-1185">Reference proteome</keyword>
<name>A0A223D409_9BACL</name>
<dbReference type="Pfam" id="PF16167">
    <property type="entry name" value="DUF4871"/>
    <property type="match status" value="1"/>
</dbReference>
<evidence type="ECO:0000313" key="1">
    <source>
        <dbReference type="EMBL" id="ASS76114.1"/>
    </source>
</evidence>
<sequence length="150" mass="16437">MRKMVVALAFAVVLSGCFDEELGLKEPQATVTDNDAWMESPTFMVGDYRMRGIEGKVAFIDATFTAEGQKLMWHFWEEPEVVRGSFKVIGVQKETGEKVDVFAGPLGGELNGAVAHAPSLVKLPQKGVWRLDVFVGAEAEAYYGSIVVHV</sequence>
<accession>A0A223D409</accession>
<dbReference type="Proteomes" id="UP000214688">
    <property type="component" value="Chromosome"/>
</dbReference>
<evidence type="ECO:0008006" key="3">
    <source>
        <dbReference type="Google" id="ProtNLM"/>
    </source>
</evidence>
<dbReference type="RefSeq" id="WP_094237347.1">
    <property type="nucleotide sequence ID" value="NZ_CP022657.1"/>
</dbReference>
<dbReference type="Gene3D" id="2.60.40.3830">
    <property type="match status" value="1"/>
</dbReference>
<dbReference type="OrthoDB" id="2381403at2"/>
<dbReference type="InterPro" id="IPR032366">
    <property type="entry name" value="DUF4871"/>
</dbReference>
<gene>
    <name evidence="1" type="ORF">CIG75_14875</name>
</gene>
<proteinExistence type="predicted"/>
<dbReference type="EMBL" id="CP022657">
    <property type="protein sequence ID" value="ASS76114.1"/>
    <property type="molecule type" value="Genomic_DNA"/>
</dbReference>
<dbReference type="AlphaFoldDB" id="A0A223D409"/>
<reference evidence="1 2" key="1">
    <citation type="journal article" date="2015" name="Int. J. Syst. Evol. Microbiol.">
        <title>Tumebacillus algifaecis sp. nov., isolated from decomposing algal scum.</title>
        <authorList>
            <person name="Wu Y.F."/>
            <person name="Zhang B."/>
            <person name="Xing P."/>
            <person name="Wu Q.L."/>
            <person name="Liu S.J."/>
        </authorList>
    </citation>
    <scope>NUCLEOTIDE SEQUENCE [LARGE SCALE GENOMIC DNA]</scope>
    <source>
        <strain evidence="1 2">THMBR28</strain>
    </source>
</reference>
<protein>
    <recommendedName>
        <fullName evidence="3">DUF4871 domain-containing protein</fullName>
    </recommendedName>
</protein>
<evidence type="ECO:0000313" key="2">
    <source>
        <dbReference type="Proteomes" id="UP000214688"/>
    </source>
</evidence>
<organism evidence="1 2">
    <name type="scientific">Tumebacillus algifaecis</name>
    <dbReference type="NCBI Taxonomy" id="1214604"/>
    <lineage>
        <taxon>Bacteria</taxon>
        <taxon>Bacillati</taxon>
        <taxon>Bacillota</taxon>
        <taxon>Bacilli</taxon>
        <taxon>Bacillales</taxon>
        <taxon>Alicyclobacillaceae</taxon>
        <taxon>Tumebacillus</taxon>
    </lineage>
</organism>
<dbReference type="KEGG" id="tab:CIG75_14875"/>